<organism evidence="1 2">
    <name type="scientific">Aliidiomarina sanyensis</name>
    <dbReference type="NCBI Taxonomy" id="1249555"/>
    <lineage>
        <taxon>Bacteria</taxon>
        <taxon>Pseudomonadati</taxon>
        <taxon>Pseudomonadota</taxon>
        <taxon>Gammaproteobacteria</taxon>
        <taxon>Alteromonadales</taxon>
        <taxon>Idiomarinaceae</taxon>
        <taxon>Aliidiomarina</taxon>
    </lineage>
</organism>
<dbReference type="EMBL" id="PIPM01000001">
    <property type="protein sequence ID" value="RUO36503.1"/>
    <property type="molecule type" value="Genomic_DNA"/>
</dbReference>
<dbReference type="Proteomes" id="UP000288405">
    <property type="component" value="Unassembled WGS sequence"/>
</dbReference>
<comment type="caution">
    <text evidence="1">The sequence shown here is derived from an EMBL/GenBank/DDBJ whole genome shotgun (WGS) entry which is preliminary data.</text>
</comment>
<name>A0A432WRT4_9GAMM</name>
<dbReference type="AlphaFoldDB" id="A0A432WRT4"/>
<evidence type="ECO:0000313" key="2">
    <source>
        <dbReference type="Proteomes" id="UP000288405"/>
    </source>
</evidence>
<proteinExistence type="predicted"/>
<sequence length="95" mass="11157">MPFETRIQLRLELSQPTRIVRSEIVGESMYMGRIPVQWGARSTESKVWETEVFLGACTDPQMIWALRIQVEPIKMKPSGDNARIWLHIPFQSNWR</sequence>
<evidence type="ECO:0000313" key="1">
    <source>
        <dbReference type="EMBL" id="RUO36503.1"/>
    </source>
</evidence>
<protein>
    <submittedName>
        <fullName evidence="1">Uncharacterized protein</fullName>
    </submittedName>
</protein>
<keyword evidence="2" id="KW-1185">Reference proteome</keyword>
<accession>A0A432WRT4</accession>
<reference evidence="1 2" key="1">
    <citation type="journal article" date="2011" name="Front. Microbiol.">
        <title>Genomic signatures of strain selection and enhancement in Bacillus atrophaeus var. globigii, a historical biowarfare simulant.</title>
        <authorList>
            <person name="Gibbons H.S."/>
            <person name="Broomall S.M."/>
            <person name="McNew L.A."/>
            <person name="Daligault H."/>
            <person name="Chapman C."/>
            <person name="Bruce D."/>
            <person name="Karavis M."/>
            <person name="Krepps M."/>
            <person name="McGregor P.A."/>
            <person name="Hong C."/>
            <person name="Park K.H."/>
            <person name="Akmal A."/>
            <person name="Feldman A."/>
            <person name="Lin J.S."/>
            <person name="Chang W.E."/>
            <person name="Higgs B.W."/>
            <person name="Demirev P."/>
            <person name="Lindquist J."/>
            <person name="Liem A."/>
            <person name="Fochler E."/>
            <person name="Read T.D."/>
            <person name="Tapia R."/>
            <person name="Johnson S."/>
            <person name="Bishop-Lilly K.A."/>
            <person name="Detter C."/>
            <person name="Han C."/>
            <person name="Sozhamannan S."/>
            <person name="Rosenzweig C.N."/>
            <person name="Skowronski E.W."/>
        </authorList>
    </citation>
    <scope>NUCLEOTIDE SEQUENCE [LARGE SCALE GENOMIC DNA]</scope>
    <source>
        <strain evidence="1 2">GYP-17</strain>
    </source>
</reference>
<gene>
    <name evidence="1" type="ORF">CWE11_01425</name>
</gene>